<protein>
    <submittedName>
        <fullName evidence="2">Uncharacterized protein</fullName>
    </submittedName>
</protein>
<proteinExistence type="predicted"/>
<accession>A0A2V1AXL8</accession>
<dbReference type="GO" id="GO:0005655">
    <property type="term" value="C:nucleolar ribonuclease P complex"/>
    <property type="evidence" value="ECO:0007669"/>
    <property type="project" value="TreeGrafter"/>
</dbReference>
<name>A0A2V1AXL8_9ASCO</name>
<organism evidence="2 3">
    <name type="scientific">Candidozyma haemuli</name>
    <dbReference type="NCBI Taxonomy" id="45357"/>
    <lineage>
        <taxon>Eukaryota</taxon>
        <taxon>Fungi</taxon>
        <taxon>Dikarya</taxon>
        <taxon>Ascomycota</taxon>
        <taxon>Saccharomycotina</taxon>
        <taxon>Pichiomycetes</taxon>
        <taxon>Metschnikowiaceae</taxon>
        <taxon>Candidozyma</taxon>
    </lineage>
</organism>
<reference evidence="2 3" key="1">
    <citation type="submission" date="2017-12" db="EMBL/GenBank/DDBJ databases">
        <title>Genome Sequence of a Multidrug-Resistant Candida haemulonii Isolate from a Patient with Chronic Leg Ulcers in Israel.</title>
        <authorList>
            <person name="Chow N.A."/>
            <person name="Gade L."/>
            <person name="Batra D."/>
            <person name="Rowe L.A."/>
            <person name="Ben-Ami R."/>
            <person name="Loparev V.N."/>
            <person name="Litvintseva A.P."/>
        </authorList>
    </citation>
    <scope>NUCLEOTIDE SEQUENCE [LARGE SCALE GENOMIC DNA]</scope>
    <source>
        <strain evidence="2 3">B11899</strain>
    </source>
</reference>
<feature type="compositionally biased region" description="Low complexity" evidence="1">
    <location>
        <begin position="121"/>
        <end position="131"/>
    </location>
</feature>
<evidence type="ECO:0000313" key="2">
    <source>
        <dbReference type="EMBL" id="PVH22827.1"/>
    </source>
</evidence>
<dbReference type="AlphaFoldDB" id="A0A2V1AXL8"/>
<dbReference type="PANTHER" id="PTHR14742:SF3">
    <property type="entry name" value="RIBONUCLEASE MRP PROTEIN SUBUNIT SNM1"/>
    <property type="match status" value="1"/>
</dbReference>
<dbReference type="STRING" id="45357.A0A2V1AXL8"/>
<dbReference type="Gene3D" id="6.20.50.20">
    <property type="match status" value="1"/>
</dbReference>
<dbReference type="VEuPathDB" id="FungiDB:CXQ85_002551"/>
<sequence>MDPNDAKLVHLYNLAHYKCLNPLSTRHAVDSDIAVSKAGIVTLRPQSHCSACGTFLIPGLTSSTRIKYTKGKSGRSRKLDITCLVCSYVRSEDCLLNRKRAVTPQNDTGVSKSKKKKKKNSNLSSLLEQKKQQSNNSLQLFDFM</sequence>
<comment type="caution">
    <text evidence="2">The sequence shown here is derived from an EMBL/GenBank/DDBJ whole genome shotgun (WGS) entry which is preliminary data.</text>
</comment>
<gene>
    <name evidence="2" type="ORF">CXQ85_002551</name>
</gene>
<dbReference type="Proteomes" id="UP000244309">
    <property type="component" value="Unassembled WGS sequence"/>
</dbReference>
<dbReference type="GO" id="GO:0008033">
    <property type="term" value="P:tRNA processing"/>
    <property type="evidence" value="ECO:0007669"/>
    <property type="project" value="TreeGrafter"/>
</dbReference>
<evidence type="ECO:0000313" key="3">
    <source>
        <dbReference type="Proteomes" id="UP000244309"/>
    </source>
</evidence>
<dbReference type="EMBL" id="PKFO01000010">
    <property type="protein sequence ID" value="PVH22827.1"/>
    <property type="molecule type" value="Genomic_DNA"/>
</dbReference>
<dbReference type="InterPro" id="IPR007175">
    <property type="entry name" value="Rpr2/Snm1/Rpp21"/>
</dbReference>
<evidence type="ECO:0000256" key="1">
    <source>
        <dbReference type="SAM" id="MobiDB-lite"/>
    </source>
</evidence>
<dbReference type="GeneID" id="37007882"/>
<dbReference type="RefSeq" id="XP_025343767.1">
    <property type="nucleotide sequence ID" value="XM_025486217.1"/>
</dbReference>
<feature type="region of interest" description="Disordered" evidence="1">
    <location>
        <begin position="104"/>
        <end position="131"/>
    </location>
</feature>
<keyword evidence="3" id="KW-1185">Reference proteome</keyword>
<dbReference type="PANTHER" id="PTHR14742">
    <property type="entry name" value="RIBONUCLEASE P SUBUNIT P21"/>
    <property type="match status" value="1"/>
</dbReference>
<dbReference type="Pfam" id="PF04032">
    <property type="entry name" value="Rpr2"/>
    <property type="match status" value="1"/>
</dbReference>
<dbReference type="OrthoDB" id="4023582at2759"/>